<evidence type="ECO:0000313" key="1">
    <source>
        <dbReference type="EMBL" id="KAK1590077.1"/>
    </source>
</evidence>
<name>A0AAD8PYN1_9PEZI</name>
<dbReference type="AlphaFoldDB" id="A0AAD8PYN1"/>
<dbReference type="Proteomes" id="UP001230504">
    <property type="component" value="Unassembled WGS sequence"/>
</dbReference>
<dbReference type="EMBL" id="JAHLJV010000034">
    <property type="protein sequence ID" value="KAK1590077.1"/>
    <property type="molecule type" value="Genomic_DNA"/>
</dbReference>
<reference evidence="1" key="1">
    <citation type="submission" date="2021-06" db="EMBL/GenBank/DDBJ databases">
        <title>Comparative genomics, transcriptomics and evolutionary studies reveal genomic signatures of adaptation to plant cell wall in hemibiotrophic fungi.</title>
        <authorList>
            <consortium name="DOE Joint Genome Institute"/>
            <person name="Baroncelli R."/>
            <person name="Diaz J.F."/>
            <person name="Benocci T."/>
            <person name="Peng M."/>
            <person name="Battaglia E."/>
            <person name="Haridas S."/>
            <person name="Andreopoulos W."/>
            <person name="Labutti K."/>
            <person name="Pangilinan J."/>
            <person name="Floch G.L."/>
            <person name="Makela M.R."/>
            <person name="Henrissat B."/>
            <person name="Grigoriev I.V."/>
            <person name="Crouch J.A."/>
            <person name="De Vries R.P."/>
            <person name="Sukno S.A."/>
            <person name="Thon M.R."/>
        </authorList>
    </citation>
    <scope>NUCLEOTIDE SEQUENCE</scope>
    <source>
        <strain evidence="1">CBS 125086</strain>
    </source>
</reference>
<comment type="caution">
    <text evidence="1">The sequence shown here is derived from an EMBL/GenBank/DDBJ whole genome shotgun (WGS) entry which is preliminary data.</text>
</comment>
<dbReference type="GeneID" id="85435901"/>
<proteinExistence type="predicted"/>
<protein>
    <submittedName>
        <fullName evidence="1">Uncharacterized protein</fullName>
    </submittedName>
</protein>
<gene>
    <name evidence="1" type="ORF">LY79DRAFT_229011</name>
</gene>
<organism evidence="1 2">
    <name type="scientific">Colletotrichum navitas</name>
    <dbReference type="NCBI Taxonomy" id="681940"/>
    <lineage>
        <taxon>Eukaryota</taxon>
        <taxon>Fungi</taxon>
        <taxon>Dikarya</taxon>
        <taxon>Ascomycota</taxon>
        <taxon>Pezizomycotina</taxon>
        <taxon>Sordariomycetes</taxon>
        <taxon>Hypocreomycetidae</taxon>
        <taxon>Glomerellales</taxon>
        <taxon>Glomerellaceae</taxon>
        <taxon>Colletotrichum</taxon>
        <taxon>Colletotrichum graminicola species complex</taxon>
    </lineage>
</organism>
<sequence length="78" mass="8497">MLVAVRYFGGPWADLQCVCLLTATHCRRLSIITSTCLLLPAPTHYCQRLPTVASACPPAHYCQRLPTVTSACPPAYCC</sequence>
<evidence type="ECO:0000313" key="2">
    <source>
        <dbReference type="Proteomes" id="UP001230504"/>
    </source>
</evidence>
<accession>A0AAD8PYN1</accession>
<dbReference type="RefSeq" id="XP_060413589.1">
    <property type="nucleotide sequence ID" value="XM_060551661.1"/>
</dbReference>
<keyword evidence="2" id="KW-1185">Reference proteome</keyword>